<keyword evidence="4" id="KW-0472">Membrane</keyword>
<dbReference type="PRINTS" id="PR00038">
    <property type="entry name" value="HTHLUXR"/>
</dbReference>
<dbReference type="EMBL" id="JAUJEA010000008">
    <property type="protein sequence ID" value="MDN5203729.1"/>
    <property type="molecule type" value="Genomic_DNA"/>
</dbReference>
<accession>A0ABT8KU75</accession>
<sequence length="147" mass="16862">MKLEPLVSLRQLVLSFSLLIVASLIFYRLSRFSFISGGDLADFLIGFFALLFFIMGVYLTRKFLYQKSRPSRSRVIDKQQIEKLGLSRRESEILPLIALGLSNQEIADKLFVTESTVKKHVSSLLLKLNAKRRTEAIRIAKDLRIVE</sequence>
<evidence type="ECO:0000256" key="1">
    <source>
        <dbReference type="ARBA" id="ARBA00023015"/>
    </source>
</evidence>
<comment type="caution">
    <text evidence="6">The sequence shown here is derived from an EMBL/GenBank/DDBJ whole genome shotgun (WGS) entry which is preliminary data.</text>
</comment>
<evidence type="ECO:0000259" key="5">
    <source>
        <dbReference type="PROSITE" id="PS50043"/>
    </source>
</evidence>
<proteinExistence type="predicted"/>
<feature type="transmembrane region" description="Helical" evidence="4">
    <location>
        <begin position="41"/>
        <end position="59"/>
    </location>
</feature>
<keyword evidence="4" id="KW-0812">Transmembrane</keyword>
<reference evidence="6" key="1">
    <citation type="submission" date="2023-06" db="EMBL/GenBank/DDBJ databases">
        <title>Genomic of Parafulvivirga corallium.</title>
        <authorList>
            <person name="Wang G."/>
        </authorList>
    </citation>
    <scope>NUCLEOTIDE SEQUENCE</scope>
    <source>
        <strain evidence="6">BMA10</strain>
    </source>
</reference>
<dbReference type="PANTHER" id="PTHR44688:SF16">
    <property type="entry name" value="DNA-BINDING TRANSCRIPTIONAL ACTIVATOR DEVR_DOSR"/>
    <property type="match status" value="1"/>
</dbReference>
<dbReference type="PROSITE" id="PS00622">
    <property type="entry name" value="HTH_LUXR_1"/>
    <property type="match status" value="1"/>
</dbReference>
<evidence type="ECO:0000256" key="2">
    <source>
        <dbReference type="ARBA" id="ARBA00023125"/>
    </source>
</evidence>
<dbReference type="Pfam" id="PF00196">
    <property type="entry name" value="GerE"/>
    <property type="match status" value="1"/>
</dbReference>
<dbReference type="SUPFAM" id="SSF46894">
    <property type="entry name" value="C-terminal effector domain of the bipartite response regulators"/>
    <property type="match status" value="1"/>
</dbReference>
<name>A0ABT8KU75_9BACT</name>
<keyword evidence="1" id="KW-0805">Transcription regulation</keyword>
<protein>
    <submittedName>
        <fullName evidence="6">Response regulator transcription factor</fullName>
    </submittedName>
</protein>
<keyword evidence="2" id="KW-0238">DNA-binding</keyword>
<evidence type="ECO:0000313" key="7">
    <source>
        <dbReference type="Proteomes" id="UP001172082"/>
    </source>
</evidence>
<keyword evidence="7" id="KW-1185">Reference proteome</keyword>
<feature type="domain" description="HTH luxR-type" evidence="5">
    <location>
        <begin position="79"/>
        <end position="144"/>
    </location>
</feature>
<organism evidence="6 7">
    <name type="scientific">Splendidivirga corallicola</name>
    <dbReference type="NCBI Taxonomy" id="3051826"/>
    <lineage>
        <taxon>Bacteria</taxon>
        <taxon>Pseudomonadati</taxon>
        <taxon>Bacteroidota</taxon>
        <taxon>Cytophagia</taxon>
        <taxon>Cytophagales</taxon>
        <taxon>Splendidivirgaceae</taxon>
        <taxon>Splendidivirga</taxon>
    </lineage>
</organism>
<dbReference type="RefSeq" id="WP_346753752.1">
    <property type="nucleotide sequence ID" value="NZ_JAUJEA010000008.1"/>
</dbReference>
<dbReference type="PROSITE" id="PS50043">
    <property type="entry name" value="HTH_LUXR_2"/>
    <property type="match status" value="1"/>
</dbReference>
<evidence type="ECO:0000313" key="6">
    <source>
        <dbReference type="EMBL" id="MDN5203729.1"/>
    </source>
</evidence>
<feature type="transmembrane region" description="Helical" evidence="4">
    <location>
        <begin position="12"/>
        <end position="29"/>
    </location>
</feature>
<keyword evidence="3" id="KW-0804">Transcription</keyword>
<dbReference type="PANTHER" id="PTHR44688">
    <property type="entry name" value="DNA-BINDING TRANSCRIPTIONAL ACTIVATOR DEVR_DOSR"/>
    <property type="match status" value="1"/>
</dbReference>
<dbReference type="InterPro" id="IPR000792">
    <property type="entry name" value="Tscrpt_reg_LuxR_C"/>
</dbReference>
<dbReference type="InterPro" id="IPR036388">
    <property type="entry name" value="WH-like_DNA-bd_sf"/>
</dbReference>
<evidence type="ECO:0000256" key="4">
    <source>
        <dbReference type="SAM" id="Phobius"/>
    </source>
</evidence>
<dbReference type="SMART" id="SM00421">
    <property type="entry name" value="HTH_LUXR"/>
    <property type="match status" value="1"/>
</dbReference>
<dbReference type="Gene3D" id="1.10.10.10">
    <property type="entry name" value="Winged helix-like DNA-binding domain superfamily/Winged helix DNA-binding domain"/>
    <property type="match status" value="1"/>
</dbReference>
<gene>
    <name evidence="6" type="ORF">QQ008_20230</name>
</gene>
<keyword evidence="4" id="KW-1133">Transmembrane helix</keyword>
<dbReference type="CDD" id="cd06170">
    <property type="entry name" value="LuxR_C_like"/>
    <property type="match status" value="1"/>
</dbReference>
<evidence type="ECO:0000256" key="3">
    <source>
        <dbReference type="ARBA" id="ARBA00023163"/>
    </source>
</evidence>
<dbReference type="InterPro" id="IPR016032">
    <property type="entry name" value="Sig_transdc_resp-reg_C-effctor"/>
</dbReference>
<dbReference type="Proteomes" id="UP001172082">
    <property type="component" value="Unassembled WGS sequence"/>
</dbReference>